<accession>A0A6P7GDF2</accession>
<evidence type="ECO:0000256" key="1">
    <source>
        <dbReference type="SAM" id="Phobius"/>
    </source>
</evidence>
<dbReference type="Gene3D" id="1.20.1250.20">
    <property type="entry name" value="MFS general substrate transporter like domains"/>
    <property type="match status" value="1"/>
</dbReference>
<keyword evidence="1" id="KW-0472">Membrane</keyword>
<proteinExistence type="predicted"/>
<gene>
    <name evidence="2" type="primary">LOC114336772</name>
</gene>
<dbReference type="InParanoid" id="A0A6P7GDF2"/>
<organism evidence="2">
    <name type="scientific">Diabrotica virgifera virgifera</name>
    <name type="common">western corn rootworm</name>
    <dbReference type="NCBI Taxonomy" id="50390"/>
    <lineage>
        <taxon>Eukaryota</taxon>
        <taxon>Metazoa</taxon>
        <taxon>Ecdysozoa</taxon>
        <taxon>Arthropoda</taxon>
        <taxon>Hexapoda</taxon>
        <taxon>Insecta</taxon>
        <taxon>Pterygota</taxon>
        <taxon>Neoptera</taxon>
        <taxon>Endopterygota</taxon>
        <taxon>Coleoptera</taxon>
        <taxon>Polyphaga</taxon>
        <taxon>Cucujiformia</taxon>
        <taxon>Chrysomeloidea</taxon>
        <taxon>Chrysomelidae</taxon>
        <taxon>Galerucinae</taxon>
        <taxon>Diabroticina</taxon>
        <taxon>Diabroticites</taxon>
        <taxon>Diabrotica</taxon>
    </lineage>
</organism>
<keyword evidence="1" id="KW-0812">Transmembrane</keyword>
<feature type="transmembrane region" description="Helical" evidence="1">
    <location>
        <begin position="190"/>
        <end position="210"/>
    </location>
</feature>
<name>A0A6P7GDF2_DIAVI</name>
<reference evidence="2" key="1">
    <citation type="submission" date="2025-08" db="UniProtKB">
        <authorList>
            <consortium name="RefSeq"/>
        </authorList>
    </citation>
    <scope>IDENTIFICATION</scope>
    <source>
        <tissue evidence="2">Whole insect</tissue>
    </source>
</reference>
<dbReference type="AlphaFoldDB" id="A0A6P7GDF2"/>
<dbReference type="RefSeq" id="XP_028142948.1">
    <property type="nucleotide sequence ID" value="XM_028287147.1"/>
</dbReference>
<feature type="transmembrane region" description="Helical" evidence="1">
    <location>
        <begin position="260"/>
        <end position="278"/>
    </location>
</feature>
<evidence type="ECO:0000313" key="2">
    <source>
        <dbReference type="RefSeq" id="XP_028142948.1"/>
    </source>
</evidence>
<feature type="transmembrane region" description="Helical" evidence="1">
    <location>
        <begin position="216"/>
        <end position="239"/>
    </location>
</feature>
<dbReference type="InterPro" id="IPR036259">
    <property type="entry name" value="MFS_trans_sf"/>
</dbReference>
<protein>
    <submittedName>
        <fullName evidence="2">Uncharacterized protein LOC114336772 isoform X1</fullName>
    </submittedName>
</protein>
<keyword evidence="1" id="KW-1133">Transmembrane helix</keyword>
<sequence length="279" mass="32034">MNPLNGVQMLGAGNIFRFKNMLSHNYTMYKLTVEAPLQCGNIRFNKHTFEISMLSIEYQIDSIFIGTNNKNEIQSFTADPVDFRKSLNGYPRLRVVYIKDVISLHNVSISLKSSAGIQDIYFAPDTSMIAVSDYMELPQGVYECQIGSSEEKLLEEKLFHLTLGGVYTLAVRQNDNKIDAPKSMKTVTVAGWYLSVAVGNLIVIIITQINLFSSQIFYFVFTLLRKSLFELLFWAYTGWKKGTVFLMVDPVKRTRYKDGYSIHRNHVIVLYFVNILFFF</sequence>